<dbReference type="InterPro" id="IPR013083">
    <property type="entry name" value="Znf_RING/FYVE/PHD"/>
</dbReference>
<dbReference type="GO" id="GO:0000977">
    <property type="term" value="F:RNA polymerase II transcription regulatory region sequence-specific DNA binding"/>
    <property type="evidence" value="ECO:0007669"/>
    <property type="project" value="TreeGrafter"/>
</dbReference>
<feature type="compositionally biased region" description="Basic and acidic residues" evidence="7">
    <location>
        <begin position="156"/>
        <end position="171"/>
    </location>
</feature>
<dbReference type="AlphaFoldDB" id="A0A2S6BQ73"/>
<dbReference type="GO" id="GO:0031440">
    <property type="term" value="P:regulation of mRNA 3'-end processing"/>
    <property type="evidence" value="ECO:0007669"/>
    <property type="project" value="TreeGrafter"/>
</dbReference>
<dbReference type="SUPFAM" id="SSF57903">
    <property type="entry name" value="FYVE/PHD zinc finger"/>
    <property type="match status" value="1"/>
</dbReference>
<dbReference type="InterPro" id="IPR019786">
    <property type="entry name" value="Zinc_finger_PHD-type_CS"/>
</dbReference>
<dbReference type="CDD" id="cd21538">
    <property type="entry name" value="SPOC_TFIIS"/>
    <property type="match status" value="1"/>
</dbReference>
<dbReference type="STRING" id="357750.A0A2S6BQ73"/>
<dbReference type="Pfam" id="PF07500">
    <property type="entry name" value="TFIIS_M"/>
    <property type="match status" value="1"/>
</dbReference>
<evidence type="ECO:0000256" key="2">
    <source>
        <dbReference type="ARBA" id="ARBA00011050"/>
    </source>
</evidence>
<feature type="region of interest" description="Disordered" evidence="7">
    <location>
        <begin position="712"/>
        <end position="793"/>
    </location>
</feature>
<feature type="region of interest" description="Disordered" evidence="7">
    <location>
        <begin position="1"/>
        <end position="65"/>
    </location>
</feature>
<feature type="region of interest" description="Disordered" evidence="7">
    <location>
        <begin position="144"/>
        <end position="287"/>
    </location>
</feature>
<dbReference type="Proteomes" id="UP000237631">
    <property type="component" value="Unassembled WGS sequence"/>
</dbReference>
<feature type="compositionally biased region" description="Low complexity" evidence="7">
    <location>
        <begin position="778"/>
        <end position="793"/>
    </location>
</feature>
<keyword evidence="6" id="KW-0862">Zinc</keyword>
<reference evidence="10" key="1">
    <citation type="journal article" date="2017" name="bioRxiv">
        <title>Conservation of a gene cluster reveals novel cercosporin biosynthetic mechanisms and extends production to the genus Colletotrichum.</title>
        <authorList>
            <person name="de Jonge R."/>
            <person name="Ebert M.K."/>
            <person name="Huitt-Roehl C.R."/>
            <person name="Pal P."/>
            <person name="Suttle J.C."/>
            <person name="Spanner R.E."/>
            <person name="Neubauer J.D."/>
            <person name="Jurick W.M.II."/>
            <person name="Stott K.A."/>
            <person name="Secor G.A."/>
            <person name="Thomma B.P.H.J."/>
            <person name="Van de Peer Y."/>
            <person name="Townsend C.A."/>
            <person name="Bolton M.D."/>
        </authorList>
    </citation>
    <scope>NUCLEOTIDE SEQUENCE [LARGE SCALE GENOMIC DNA]</scope>
    <source>
        <strain evidence="10">CBS538.71</strain>
    </source>
</reference>
<organism evidence="9 10">
    <name type="scientific">Cercospora berteroae</name>
    <dbReference type="NCBI Taxonomy" id="357750"/>
    <lineage>
        <taxon>Eukaryota</taxon>
        <taxon>Fungi</taxon>
        <taxon>Dikarya</taxon>
        <taxon>Ascomycota</taxon>
        <taxon>Pezizomycotina</taxon>
        <taxon>Dothideomycetes</taxon>
        <taxon>Dothideomycetidae</taxon>
        <taxon>Mycosphaerellales</taxon>
        <taxon>Mycosphaerellaceae</taxon>
        <taxon>Cercospora</taxon>
    </lineage>
</organism>
<comment type="similarity">
    <text evidence="2">Belongs to the BYE1 family.</text>
</comment>
<feature type="compositionally biased region" description="Low complexity" evidence="7">
    <location>
        <begin position="21"/>
        <end position="34"/>
    </location>
</feature>
<keyword evidence="10" id="KW-1185">Reference proteome</keyword>
<dbReference type="GO" id="GO:0008270">
    <property type="term" value="F:zinc ion binding"/>
    <property type="evidence" value="ECO:0007669"/>
    <property type="project" value="UniProtKB-KW"/>
</dbReference>
<evidence type="ECO:0000313" key="9">
    <source>
        <dbReference type="EMBL" id="PPJ49600.1"/>
    </source>
</evidence>
<feature type="domain" description="TFIIS central" evidence="8">
    <location>
        <begin position="300"/>
        <end position="425"/>
    </location>
</feature>
<evidence type="ECO:0000256" key="6">
    <source>
        <dbReference type="ARBA" id="ARBA00022833"/>
    </source>
</evidence>
<feature type="compositionally biased region" description="Basic and acidic residues" evidence="7">
    <location>
        <begin position="178"/>
        <end position="199"/>
    </location>
</feature>
<dbReference type="InterPro" id="IPR011011">
    <property type="entry name" value="Znf_FYVE_PHD"/>
</dbReference>
<gene>
    <name evidence="9" type="ORF">CBER1_01879</name>
</gene>
<feature type="region of interest" description="Disordered" evidence="7">
    <location>
        <begin position="436"/>
        <end position="558"/>
    </location>
</feature>
<comment type="caution">
    <text evidence="9">The sequence shown here is derived from an EMBL/GenBank/DDBJ whole genome shotgun (WGS) entry which is preliminary data.</text>
</comment>
<dbReference type="OrthoDB" id="79252at2759"/>
<dbReference type="Pfam" id="PF07744">
    <property type="entry name" value="SPOC"/>
    <property type="match status" value="1"/>
</dbReference>
<feature type="compositionally biased region" description="Low complexity" evidence="7">
    <location>
        <begin position="270"/>
        <end position="287"/>
    </location>
</feature>
<dbReference type="PROSITE" id="PS51321">
    <property type="entry name" value="TFIIS_CENTRAL"/>
    <property type="match status" value="1"/>
</dbReference>
<dbReference type="SUPFAM" id="SSF46942">
    <property type="entry name" value="Elongation factor TFIIS domain 2"/>
    <property type="match status" value="1"/>
</dbReference>
<dbReference type="Pfam" id="PF23257">
    <property type="entry name" value="DUF7071"/>
    <property type="match status" value="1"/>
</dbReference>
<dbReference type="GO" id="GO:0005634">
    <property type="term" value="C:nucleus"/>
    <property type="evidence" value="ECO:0007669"/>
    <property type="project" value="TreeGrafter"/>
</dbReference>
<dbReference type="InterPro" id="IPR036575">
    <property type="entry name" value="TFIIS_cen_dom_sf"/>
</dbReference>
<dbReference type="GO" id="GO:0006368">
    <property type="term" value="P:transcription elongation by RNA polymerase II"/>
    <property type="evidence" value="ECO:0007669"/>
    <property type="project" value="TreeGrafter"/>
</dbReference>
<dbReference type="PROSITE" id="PS01359">
    <property type="entry name" value="ZF_PHD_1"/>
    <property type="match status" value="1"/>
</dbReference>
<evidence type="ECO:0000313" key="10">
    <source>
        <dbReference type="Proteomes" id="UP000237631"/>
    </source>
</evidence>
<evidence type="ECO:0000256" key="4">
    <source>
        <dbReference type="ARBA" id="ARBA00022723"/>
    </source>
</evidence>
<keyword evidence="5" id="KW-0863">Zinc-finger</keyword>
<comment type="function">
    <text evidence="1">Negative regulator of transcription elongation.</text>
</comment>
<dbReference type="GO" id="GO:0031564">
    <property type="term" value="P:transcription antitermination"/>
    <property type="evidence" value="ECO:0007669"/>
    <property type="project" value="TreeGrafter"/>
</dbReference>
<accession>A0A2S6BQ73</accession>
<dbReference type="InterPro" id="IPR003618">
    <property type="entry name" value="TFIIS_cen_dom"/>
</dbReference>
<dbReference type="PANTHER" id="PTHR11477:SF11">
    <property type="entry name" value="TRANSCRIPTION FACTOR BYE1"/>
    <property type="match status" value="1"/>
</dbReference>
<evidence type="ECO:0000256" key="7">
    <source>
        <dbReference type="SAM" id="MobiDB-lite"/>
    </source>
</evidence>
<dbReference type="SMART" id="SM00249">
    <property type="entry name" value="PHD"/>
    <property type="match status" value="1"/>
</dbReference>
<dbReference type="InterPro" id="IPR001965">
    <property type="entry name" value="Znf_PHD"/>
</dbReference>
<dbReference type="GO" id="GO:0001139">
    <property type="term" value="F:RNA polymerase II complex recruiting activity"/>
    <property type="evidence" value="ECO:0007669"/>
    <property type="project" value="TreeGrafter"/>
</dbReference>
<dbReference type="GO" id="GO:0006362">
    <property type="term" value="P:transcription elongation by RNA polymerase I"/>
    <property type="evidence" value="ECO:0007669"/>
    <property type="project" value="TreeGrafter"/>
</dbReference>
<feature type="compositionally biased region" description="Basic and acidic residues" evidence="7">
    <location>
        <begin position="534"/>
        <end position="545"/>
    </location>
</feature>
<dbReference type="EMBL" id="PNEN01001801">
    <property type="protein sequence ID" value="PPJ49600.1"/>
    <property type="molecule type" value="Genomic_DNA"/>
</dbReference>
<feature type="compositionally biased region" description="Basic and acidic residues" evidence="7">
    <location>
        <begin position="1"/>
        <end position="11"/>
    </location>
</feature>
<evidence type="ECO:0000256" key="3">
    <source>
        <dbReference type="ARBA" id="ARBA00021616"/>
    </source>
</evidence>
<dbReference type="PANTHER" id="PTHR11477">
    <property type="entry name" value="TRANSCRIPTION FACTOR S-II ZINC FINGER DOMAIN-CONTAINING PROTEIN"/>
    <property type="match status" value="1"/>
</dbReference>
<dbReference type="SMART" id="SM00510">
    <property type="entry name" value="TFS2M"/>
    <property type="match status" value="1"/>
</dbReference>
<name>A0A2S6BQ73_9PEZI</name>
<keyword evidence="4" id="KW-0479">Metal-binding</keyword>
<dbReference type="InterPro" id="IPR012921">
    <property type="entry name" value="SPOC_C"/>
</dbReference>
<dbReference type="InterPro" id="IPR055499">
    <property type="entry name" value="DUF7071"/>
</dbReference>
<evidence type="ECO:0000256" key="1">
    <source>
        <dbReference type="ARBA" id="ARBA00002311"/>
    </source>
</evidence>
<sequence length="856" mass="93735">MPRNMSDEPRRSGRATKGQHKNASSSPAPNAKPAKGSKPKGSKKSEREPATQQNHEGADDEEEEELIRCICGNDNPKDKRAFIGCDACTVWQHNVCMGVHDDEDDVPEHYFCEECRPQEHLETVQAIRRGDKIWETRNKIFNNEKKMSKSRKSKAKNGEDFRPGWLKKDVPPEPADLEGDHEPEAEPETKETKEGKEIQETQEAEQTQETQEVKPSVEDTADSAPQHGNGKESSPEVGNKRKRAVAKHDETTPDEAPTRPSRQEKRRKSSAAPGKAATATTATPADTDTALVNINELPPNRQKPAKALADIITAAVRDRVKSDFKIPKGETAESLGALHGARIEYAVHMNYEGNSQAYGVQCRALFANLKKNHVLVQRILKGSLSADEIATMSSSDMASEDLQRERAEMKEILDRQATVDQPEGPRYAQDHKGYHLIEGEGPTAPPVQAADSAPVAQSASPPQPAKAPLAVDTSKQTASNRRSSSQQFDMNNIWAKTANSPTLPTGQGGPARPAQASTRRRSSVHRPQAPQNGAKDDPDVDRMLQDNDDTYPQAEGEGSTVVWRGKVVQTSEESAPVVNARFVAGRDLQPVTLWQNLLPQTLSIDGRLQIPKAEEYLCGLRWSSSSDVSVLQLTPGENVEAFNSVFDYFHSRQRYAVVEKDKPAMVKDLYIIPVEAGEALPGHIEMLEHCTLRKPVQERTMLATLIIARAPDSPIKDAGPQQASANGHLPPHVRQSIGGPAGSPLNAQHPHFSPSNAVQAQPAYGGPPAFPPNPYGSQAQHHSPPAQPVQQQPHANPLVSQILGDLQYAPTAQLIFNSAPNISTDQLQNLRAILEEDVNARTDFEALTRRLYAGGR</sequence>
<dbReference type="Gene3D" id="1.10.472.30">
    <property type="entry name" value="Transcription elongation factor S-II, central domain"/>
    <property type="match status" value="1"/>
</dbReference>
<proteinExistence type="inferred from homology"/>
<dbReference type="Pfam" id="PF20826">
    <property type="entry name" value="PHD_5"/>
    <property type="match status" value="1"/>
</dbReference>
<evidence type="ECO:0000259" key="8">
    <source>
        <dbReference type="PROSITE" id="PS51321"/>
    </source>
</evidence>
<dbReference type="Gene3D" id="3.30.40.10">
    <property type="entry name" value="Zinc/RING finger domain, C3HC4 (zinc finger)"/>
    <property type="match status" value="1"/>
</dbReference>
<evidence type="ECO:0000256" key="5">
    <source>
        <dbReference type="ARBA" id="ARBA00022771"/>
    </source>
</evidence>
<protein>
    <recommendedName>
        <fullName evidence="3">Transcription factor BYE1</fullName>
    </recommendedName>
</protein>
<feature type="compositionally biased region" description="Polar residues" evidence="7">
    <location>
        <begin position="473"/>
        <end position="490"/>
    </location>
</feature>
<feature type="compositionally biased region" description="Low complexity" evidence="7">
    <location>
        <begin position="446"/>
        <end position="470"/>
    </location>
</feature>